<dbReference type="PROSITE" id="PS50929">
    <property type="entry name" value="ABC_TM1F"/>
    <property type="match status" value="1"/>
</dbReference>
<keyword evidence="7 8" id="KW-0472">Membrane</keyword>
<evidence type="ECO:0000259" key="9">
    <source>
        <dbReference type="PROSITE" id="PS50893"/>
    </source>
</evidence>
<feature type="transmembrane region" description="Helical" evidence="8">
    <location>
        <begin position="7"/>
        <end position="23"/>
    </location>
</feature>
<protein>
    <recommendedName>
        <fullName evidence="13">ABC transporter ATP-binding protein</fullName>
    </recommendedName>
</protein>
<dbReference type="InterPro" id="IPR003593">
    <property type="entry name" value="AAA+_ATPase"/>
</dbReference>
<feature type="transmembrane region" description="Helical" evidence="8">
    <location>
        <begin position="109"/>
        <end position="131"/>
    </location>
</feature>
<feature type="domain" description="ABC transmembrane type-1" evidence="10">
    <location>
        <begin position="1"/>
        <end position="170"/>
    </location>
</feature>
<keyword evidence="3 8" id="KW-0812">Transmembrane</keyword>
<evidence type="ECO:0000256" key="3">
    <source>
        <dbReference type="ARBA" id="ARBA00022692"/>
    </source>
</evidence>
<evidence type="ECO:0000259" key="10">
    <source>
        <dbReference type="PROSITE" id="PS50929"/>
    </source>
</evidence>
<evidence type="ECO:0000256" key="4">
    <source>
        <dbReference type="ARBA" id="ARBA00022741"/>
    </source>
</evidence>
<evidence type="ECO:0000256" key="1">
    <source>
        <dbReference type="ARBA" id="ARBA00004651"/>
    </source>
</evidence>
<keyword evidence="2" id="KW-0813">Transport</keyword>
<dbReference type="FunFam" id="3.40.50.300:FF:000287">
    <property type="entry name" value="Multidrug ABC transporter ATP-binding protein"/>
    <property type="match status" value="1"/>
</dbReference>
<dbReference type="GO" id="GO:0005886">
    <property type="term" value="C:plasma membrane"/>
    <property type="evidence" value="ECO:0007669"/>
    <property type="project" value="UniProtKB-SubCell"/>
</dbReference>
<feature type="non-terminal residue" evidence="11">
    <location>
        <position position="1"/>
    </location>
</feature>
<dbReference type="PROSITE" id="PS00211">
    <property type="entry name" value="ABC_TRANSPORTER_1"/>
    <property type="match status" value="1"/>
</dbReference>
<evidence type="ECO:0000256" key="6">
    <source>
        <dbReference type="ARBA" id="ARBA00022989"/>
    </source>
</evidence>
<feature type="transmembrane region" description="Helical" evidence="8">
    <location>
        <begin position="137"/>
        <end position="159"/>
    </location>
</feature>
<evidence type="ECO:0000256" key="5">
    <source>
        <dbReference type="ARBA" id="ARBA00022840"/>
    </source>
</evidence>
<dbReference type="Gene3D" id="3.40.50.300">
    <property type="entry name" value="P-loop containing nucleotide triphosphate hydrolases"/>
    <property type="match status" value="1"/>
</dbReference>
<evidence type="ECO:0000256" key="7">
    <source>
        <dbReference type="ARBA" id="ARBA00023136"/>
    </source>
</evidence>
<dbReference type="InterPro" id="IPR036640">
    <property type="entry name" value="ABC1_TM_sf"/>
</dbReference>
<dbReference type="GO" id="GO:0016887">
    <property type="term" value="F:ATP hydrolysis activity"/>
    <property type="evidence" value="ECO:0007669"/>
    <property type="project" value="InterPro"/>
</dbReference>
<keyword evidence="4" id="KW-0547">Nucleotide-binding</keyword>
<dbReference type="InterPro" id="IPR003439">
    <property type="entry name" value="ABC_transporter-like_ATP-bd"/>
</dbReference>
<dbReference type="Proteomes" id="UP000176241">
    <property type="component" value="Unassembled WGS sequence"/>
</dbReference>
<evidence type="ECO:0000313" key="11">
    <source>
        <dbReference type="EMBL" id="OGY45987.1"/>
    </source>
</evidence>
<evidence type="ECO:0000256" key="8">
    <source>
        <dbReference type="SAM" id="Phobius"/>
    </source>
</evidence>
<dbReference type="InterPro" id="IPR017871">
    <property type="entry name" value="ABC_transporter-like_CS"/>
</dbReference>
<dbReference type="EMBL" id="MHIC01000006">
    <property type="protein sequence ID" value="OGY45987.1"/>
    <property type="molecule type" value="Genomic_DNA"/>
</dbReference>
<dbReference type="PANTHER" id="PTHR24221">
    <property type="entry name" value="ATP-BINDING CASSETTE SUB-FAMILY B"/>
    <property type="match status" value="1"/>
</dbReference>
<dbReference type="AlphaFoldDB" id="A0A1G1Y346"/>
<dbReference type="PANTHER" id="PTHR24221:SF654">
    <property type="entry name" value="ATP-BINDING CASSETTE SUB-FAMILY B MEMBER 6"/>
    <property type="match status" value="1"/>
</dbReference>
<dbReference type="SUPFAM" id="SSF90123">
    <property type="entry name" value="ABC transporter transmembrane region"/>
    <property type="match status" value="1"/>
</dbReference>
<dbReference type="GO" id="GO:0005524">
    <property type="term" value="F:ATP binding"/>
    <property type="evidence" value="ECO:0007669"/>
    <property type="project" value="UniProtKB-KW"/>
</dbReference>
<keyword evidence="5" id="KW-0067">ATP-binding</keyword>
<dbReference type="Gene3D" id="1.20.1560.10">
    <property type="entry name" value="ABC transporter type 1, transmembrane domain"/>
    <property type="match status" value="1"/>
</dbReference>
<dbReference type="STRING" id="1797533.A2731_01200"/>
<dbReference type="SUPFAM" id="SSF52540">
    <property type="entry name" value="P-loop containing nucleoside triphosphate hydrolases"/>
    <property type="match status" value="1"/>
</dbReference>
<proteinExistence type="predicted"/>
<comment type="subcellular location">
    <subcellularLocation>
        <location evidence="1">Cell membrane</location>
        <topology evidence="1">Multi-pass membrane protein</topology>
    </subcellularLocation>
</comment>
<organism evidence="11 12">
    <name type="scientific">Candidatus Buchananbacteria bacterium RIFCSPHIGHO2_01_FULL_39_8</name>
    <dbReference type="NCBI Taxonomy" id="1797533"/>
    <lineage>
        <taxon>Bacteria</taxon>
        <taxon>Candidatus Buchananiibacteriota</taxon>
    </lineage>
</organism>
<reference evidence="11 12" key="1">
    <citation type="journal article" date="2016" name="Nat. Commun.">
        <title>Thousands of microbial genomes shed light on interconnected biogeochemical processes in an aquifer system.</title>
        <authorList>
            <person name="Anantharaman K."/>
            <person name="Brown C.T."/>
            <person name="Hug L.A."/>
            <person name="Sharon I."/>
            <person name="Castelle C.J."/>
            <person name="Probst A.J."/>
            <person name="Thomas B.C."/>
            <person name="Singh A."/>
            <person name="Wilkins M.J."/>
            <person name="Karaoz U."/>
            <person name="Brodie E.L."/>
            <person name="Williams K.H."/>
            <person name="Hubbard S.S."/>
            <person name="Banfield J.F."/>
        </authorList>
    </citation>
    <scope>NUCLEOTIDE SEQUENCE [LARGE SCALE GENOMIC DNA]</scope>
</reference>
<dbReference type="Pfam" id="PF00664">
    <property type="entry name" value="ABC_membrane"/>
    <property type="match status" value="1"/>
</dbReference>
<dbReference type="InterPro" id="IPR039421">
    <property type="entry name" value="Type_1_exporter"/>
</dbReference>
<dbReference type="GO" id="GO:0140359">
    <property type="term" value="F:ABC-type transporter activity"/>
    <property type="evidence" value="ECO:0007669"/>
    <property type="project" value="InterPro"/>
</dbReference>
<dbReference type="SMART" id="SM00382">
    <property type="entry name" value="AAA"/>
    <property type="match status" value="1"/>
</dbReference>
<evidence type="ECO:0000256" key="2">
    <source>
        <dbReference type="ARBA" id="ARBA00022448"/>
    </source>
</evidence>
<evidence type="ECO:0000313" key="12">
    <source>
        <dbReference type="Proteomes" id="UP000176241"/>
    </source>
</evidence>
<gene>
    <name evidence="11" type="ORF">A2731_01200</name>
</gene>
<dbReference type="Pfam" id="PF00005">
    <property type="entry name" value="ABC_tran"/>
    <property type="match status" value="1"/>
</dbReference>
<feature type="domain" description="ABC transporter" evidence="9">
    <location>
        <begin position="204"/>
        <end position="438"/>
    </location>
</feature>
<dbReference type="InterPro" id="IPR027417">
    <property type="entry name" value="P-loop_NTPase"/>
</dbReference>
<feature type="transmembrane region" description="Helical" evidence="8">
    <location>
        <begin position="29"/>
        <end position="48"/>
    </location>
</feature>
<sequence length="450" mass="50756">RITWNLVPLVVRLAGIAIITLSIERRLTILIIGWALLYIVVNYFYSLWKLKYSIKAAEADSYTTAVLADAVANQNNIEIFSRHWSETNNFKQVTEEQRKIVVFNWNTDLVLDAIQAALIIAIEFVILYFTIHFWQVGAVTIGTFVLVQMYVIGLGSRLWDFSRIVRDFYESYADAKEMVEIMKLPYEIKDMPNARALDVPAGEVVFSGVNFSFNDGREVLKDIDLKIKSGEKIALVGPSGSGKTTLVRLLLRFYNVSSGSIAVDGQNIQSVTLESLRNNISLVPQDPILFHRTIMDNIRYGRQKATDEEVINAARLAHCDEFIDILPKKYETHVGERGIKLSGGERQRVAIARAILKNAPILILDEATSSLDSRSEALIQDALDILMKGKTVIVIAHRLSTIRKMDRIIVLERGVIKEDGSHNELIAKETLYKKLWALQAGGFIRNGEED</sequence>
<comment type="caution">
    <text evidence="11">The sequence shown here is derived from an EMBL/GenBank/DDBJ whole genome shotgun (WGS) entry which is preliminary data.</text>
</comment>
<dbReference type="InterPro" id="IPR011527">
    <property type="entry name" value="ABC1_TM_dom"/>
</dbReference>
<keyword evidence="6 8" id="KW-1133">Transmembrane helix</keyword>
<accession>A0A1G1Y346</accession>
<dbReference type="PROSITE" id="PS50893">
    <property type="entry name" value="ABC_TRANSPORTER_2"/>
    <property type="match status" value="1"/>
</dbReference>
<name>A0A1G1Y346_9BACT</name>
<dbReference type="GO" id="GO:0034040">
    <property type="term" value="F:ATPase-coupled lipid transmembrane transporter activity"/>
    <property type="evidence" value="ECO:0007669"/>
    <property type="project" value="TreeGrafter"/>
</dbReference>
<evidence type="ECO:0008006" key="13">
    <source>
        <dbReference type="Google" id="ProtNLM"/>
    </source>
</evidence>